<evidence type="ECO:0000256" key="3">
    <source>
        <dbReference type="ARBA" id="ARBA00022475"/>
    </source>
</evidence>
<comment type="subunit">
    <text evidence="13">F-type ATPases have 2 components, F(1) - the catalytic core - and F(0) - the membrane proton channel. F(1) has five subunits: alpha(3), beta(3), gamma(1), delta(1), epsilon(1). F(0) has three main subunits: a(1), b(2) and c(10-14). The alpha and beta chains form an alternating ring which encloses part of the gamma chain. F(1) is attached to F(0) by a central stalk formed by the gamma and epsilon chains, while a peripheral stalk is formed by the delta and b chains.</text>
</comment>
<dbReference type="CDD" id="cd06503">
    <property type="entry name" value="ATP-synt_Fo_b"/>
    <property type="match status" value="1"/>
</dbReference>
<dbReference type="InterPro" id="IPR050059">
    <property type="entry name" value="ATP_synthase_B_chain"/>
</dbReference>
<keyword evidence="17" id="KW-1185">Reference proteome</keyword>
<keyword evidence="7 13" id="KW-1133">Transmembrane helix</keyword>
<evidence type="ECO:0000256" key="4">
    <source>
        <dbReference type="ARBA" id="ARBA00022547"/>
    </source>
</evidence>
<dbReference type="InterPro" id="IPR002146">
    <property type="entry name" value="ATP_synth_b/b'su_bac/chlpt"/>
</dbReference>
<evidence type="ECO:0000256" key="13">
    <source>
        <dbReference type="HAMAP-Rule" id="MF_01398"/>
    </source>
</evidence>
<feature type="transmembrane region" description="Helical" evidence="13">
    <location>
        <begin position="6"/>
        <end position="30"/>
    </location>
</feature>
<dbReference type="InterPro" id="IPR028987">
    <property type="entry name" value="ATP_synth_B-like_membr_sf"/>
</dbReference>
<dbReference type="GO" id="GO:0045259">
    <property type="term" value="C:proton-transporting ATP synthase complex"/>
    <property type="evidence" value="ECO:0007669"/>
    <property type="project" value="UniProtKB-KW"/>
</dbReference>
<accession>A0A429ZMQ1</accession>
<evidence type="ECO:0000256" key="14">
    <source>
        <dbReference type="RuleBase" id="RU003848"/>
    </source>
</evidence>
<sequence length="171" mass="18974">MINNLVVGSTTTLTTMAFVSISFLLLMLLIKKFAWGPMTKMLDERAEKIANEIDGAEQAKIDATDLAKKSEVELTKAKAEAAGIIKRAKDNAEVSAENIITEAKRNAQNYREKAEKDVAIEREQIIESARREVADLSIQIAAKILKKELNQDTHTELINSYIEGLGTTHED</sequence>
<dbReference type="GO" id="GO:0046961">
    <property type="term" value="F:proton-transporting ATPase activity, rotational mechanism"/>
    <property type="evidence" value="ECO:0007669"/>
    <property type="project" value="TreeGrafter"/>
</dbReference>
<comment type="function">
    <text evidence="11 13">F(1)F(0) ATP synthase produces ATP from ADP in the presence of a proton or sodium gradient. F-type ATPases consist of two structural domains, F(1) containing the extramembraneous catalytic core and F(0) containing the membrane proton channel, linked together by a central stalk and a peripheral stalk. During catalysis, ATP synthesis in the catalytic domain of F(1) is coupled via a rotary mechanism of the central stalk subunits to proton translocation.</text>
</comment>
<comment type="caution">
    <text evidence="16">The sequence shown here is derived from an EMBL/GenBank/DDBJ whole genome shotgun (WGS) entry which is preliminary data.</text>
</comment>
<feature type="coiled-coil region" evidence="15">
    <location>
        <begin position="93"/>
        <end position="124"/>
    </location>
</feature>
<evidence type="ECO:0000256" key="1">
    <source>
        <dbReference type="ARBA" id="ARBA00005513"/>
    </source>
</evidence>
<keyword evidence="2 13" id="KW-0813">Transport</keyword>
<gene>
    <name evidence="13" type="primary">atpF</name>
    <name evidence="16" type="ORF">CBF35_08925</name>
</gene>
<comment type="similarity">
    <text evidence="1 13 14">Belongs to the ATPase B chain family.</text>
</comment>
<keyword evidence="5 13" id="KW-0812">Transmembrane</keyword>
<organism evidence="16 17">
    <name type="scientific">Vagococcus salmoninarum</name>
    <dbReference type="NCBI Taxonomy" id="2739"/>
    <lineage>
        <taxon>Bacteria</taxon>
        <taxon>Bacillati</taxon>
        <taxon>Bacillota</taxon>
        <taxon>Bacilli</taxon>
        <taxon>Lactobacillales</taxon>
        <taxon>Enterococcaceae</taxon>
        <taxon>Vagococcus</taxon>
    </lineage>
</organism>
<dbReference type="GeneID" id="98568493"/>
<evidence type="ECO:0000256" key="7">
    <source>
        <dbReference type="ARBA" id="ARBA00022989"/>
    </source>
</evidence>
<dbReference type="PANTHER" id="PTHR33445:SF1">
    <property type="entry name" value="ATP SYNTHASE SUBUNIT B"/>
    <property type="match status" value="1"/>
</dbReference>
<keyword evidence="3 13" id="KW-1003">Cell membrane</keyword>
<keyword evidence="15" id="KW-0175">Coiled coil</keyword>
<evidence type="ECO:0000256" key="8">
    <source>
        <dbReference type="ARBA" id="ARBA00023065"/>
    </source>
</evidence>
<dbReference type="GO" id="GO:0005886">
    <property type="term" value="C:plasma membrane"/>
    <property type="evidence" value="ECO:0007669"/>
    <property type="project" value="UniProtKB-SubCell"/>
</dbReference>
<comment type="function">
    <text evidence="13">Component of the F(0) channel, it forms part of the peripheral stalk, linking F(1) to F(0).</text>
</comment>
<dbReference type="GO" id="GO:0012505">
    <property type="term" value="C:endomembrane system"/>
    <property type="evidence" value="ECO:0007669"/>
    <property type="project" value="UniProtKB-SubCell"/>
</dbReference>
<dbReference type="Gene3D" id="6.10.250.1580">
    <property type="match status" value="1"/>
</dbReference>
<keyword evidence="8 13" id="KW-0406">Ion transport</keyword>
<evidence type="ECO:0000313" key="16">
    <source>
        <dbReference type="EMBL" id="RST94982.1"/>
    </source>
</evidence>
<comment type="subcellular location">
    <subcellularLocation>
        <location evidence="13">Cell membrane</location>
        <topology evidence="13">Single-pass membrane protein</topology>
    </subcellularLocation>
    <subcellularLocation>
        <location evidence="12">Endomembrane system</location>
        <topology evidence="12">Single-pass membrane protein</topology>
    </subcellularLocation>
</comment>
<keyword evidence="4 13" id="KW-0138">CF(0)</keyword>
<name>A0A429ZMQ1_9ENTE</name>
<dbReference type="OrthoDB" id="282095at2"/>
<keyword evidence="9 13" id="KW-0472">Membrane</keyword>
<evidence type="ECO:0000256" key="5">
    <source>
        <dbReference type="ARBA" id="ARBA00022692"/>
    </source>
</evidence>
<evidence type="ECO:0000256" key="9">
    <source>
        <dbReference type="ARBA" id="ARBA00023136"/>
    </source>
</evidence>
<protein>
    <recommendedName>
        <fullName evidence="13">ATP synthase subunit b</fullName>
    </recommendedName>
    <alternativeName>
        <fullName evidence="13">ATP synthase F(0) sector subunit b</fullName>
    </alternativeName>
    <alternativeName>
        <fullName evidence="13">ATPase subunit I</fullName>
    </alternativeName>
    <alternativeName>
        <fullName evidence="13">F-type ATPase subunit b</fullName>
        <shortName evidence="13">F-ATPase subunit b</shortName>
    </alternativeName>
</protein>
<keyword evidence="6 13" id="KW-0375">Hydrogen ion transport</keyword>
<evidence type="ECO:0000256" key="6">
    <source>
        <dbReference type="ARBA" id="ARBA00022781"/>
    </source>
</evidence>
<dbReference type="EMBL" id="NGJU01000012">
    <property type="protein sequence ID" value="RST94982.1"/>
    <property type="molecule type" value="Genomic_DNA"/>
</dbReference>
<evidence type="ECO:0000256" key="15">
    <source>
        <dbReference type="SAM" id="Coils"/>
    </source>
</evidence>
<dbReference type="HAMAP" id="MF_01398">
    <property type="entry name" value="ATP_synth_b_bprime"/>
    <property type="match status" value="1"/>
</dbReference>
<proteinExistence type="inferred from homology"/>
<dbReference type="InterPro" id="IPR005864">
    <property type="entry name" value="ATP_synth_F0_bsu_bac"/>
</dbReference>
<dbReference type="AlphaFoldDB" id="A0A429ZMQ1"/>
<keyword evidence="10 13" id="KW-0066">ATP synthesis</keyword>
<dbReference type="SUPFAM" id="SSF81573">
    <property type="entry name" value="F1F0 ATP synthase subunit B, membrane domain"/>
    <property type="match status" value="1"/>
</dbReference>
<evidence type="ECO:0000313" key="17">
    <source>
        <dbReference type="Proteomes" id="UP000287239"/>
    </source>
</evidence>
<dbReference type="RefSeq" id="WP_126780250.1">
    <property type="nucleotide sequence ID" value="NZ_JBQDMR010000045.1"/>
</dbReference>
<dbReference type="Proteomes" id="UP000287239">
    <property type="component" value="Unassembled WGS sequence"/>
</dbReference>
<dbReference type="PANTHER" id="PTHR33445">
    <property type="entry name" value="ATP SYNTHASE SUBUNIT B', CHLOROPLASTIC"/>
    <property type="match status" value="1"/>
</dbReference>
<dbReference type="Pfam" id="PF00430">
    <property type="entry name" value="ATP-synt_B"/>
    <property type="match status" value="1"/>
</dbReference>
<dbReference type="GO" id="GO:0046933">
    <property type="term" value="F:proton-transporting ATP synthase activity, rotational mechanism"/>
    <property type="evidence" value="ECO:0007669"/>
    <property type="project" value="UniProtKB-UniRule"/>
</dbReference>
<evidence type="ECO:0000256" key="10">
    <source>
        <dbReference type="ARBA" id="ARBA00023310"/>
    </source>
</evidence>
<evidence type="ECO:0000256" key="12">
    <source>
        <dbReference type="ARBA" id="ARBA00037847"/>
    </source>
</evidence>
<evidence type="ECO:0000256" key="11">
    <source>
        <dbReference type="ARBA" id="ARBA00025198"/>
    </source>
</evidence>
<reference evidence="16 17" key="1">
    <citation type="submission" date="2017-05" db="EMBL/GenBank/DDBJ databases">
        <title>Vagococcus spp. assemblies.</title>
        <authorList>
            <person name="Gulvik C.A."/>
        </authorList>
    </citation>
    <scope>NUCLEOTIDE SEQUENCE [LARGE SCALE GENOMIC DNA]</scope>
    <source>
        <strain evidence="16 17">NCFB 2777</strain>
    </source>
</reference>
<dbReference type="NCBIfam" id="TIGR01144">
    <property type="entry name" value="ATP_synt_b"/>
    <property type="match status" value="1"/>
</dbReference>
<evidence type="ECO:0000256" key="2">
    <source>
        <dbReference type="ARBA" id="ARBA00022448"/>
    </source>
</evidence>